<feature type="compositionally biased region" description="Low complexity" evidence="1">
    <location>
        <begin position="12"/>
        <end position="26"/>
    </location>
</feature>
<name>A0ABD5E6F3_9ACTN</name>
<evidence type="ECO:0000256" key="1">
    <source>
        <dbReference type="SAM" id="MobiDB-lite"/>
    </source>
</evidence>
<feature type="compositionally biased region" description="Low complexity" evidence="1">
    <location>
        <begin position="33"/>
        <end position="48"/>
    </location>
</feature>
<gene>
    <name evidence="2" type="ORF">RM574_14160</name>
</gene>
<feature type="region of interest" description="Disordered" evidence="1">
    <location>
        <begin position="1"/>
        <end position="54"/>
    </location>
</feature>
<protein>
    <submittedName>
        <fullName evidence="2">Spherulation-specific family 4 protein</fullName>
    </submittedName>
</protein>
<dbReference type="Pfam" id="PF12138">
    <property type="entry name" value="Spherulin4"/>
    <property type="match status" value="1"/>
</dbReference>
<reference evidence="3" key="1">
    <citation type="submission" date="2023-07" db="EMBL/GenBank/DDBJ databases">
        <title>30 novel species of actinomycetes from the DSMZ collection.</title>
        <authorList>
            <person name="Nouioui I."/>
        </authorList>
    </citation>
    <scope>NUCLEOTIDE SEQUENCE [LARGE SCALE GENOMIC DNA]</scope>
    <source>
        <strain evidence="3">DSM 41982</strain>
    </source>
</reference>
<dbReference type="RefSeq" id="WP_234019200.1">
    <property type="nucleotide sequence ID" value="NZ_JAVRER010000018.1"/>
</dbReference>
<proteinExistence type="predicted"/>
<evidence type="ECO:0000313" key="3">
    <source>
        <dbReference type="Proteomes" id="UP001183607"/>
    </source>
</evidence>
<dbReference type="PANTHER" id="PTHR35040">
    <property type="match status" value="1"/>
</dbReference>
<feature type="compositionally biased region" description="Gly residues" evidence="1">
    <location>
        <begin position="1"/>
        <end position="11"/>
    </location>
</feature>
<comment type="caution">
    <text evidence="2">The sequence shown here is derived from an EMBL/GenBank/DDBJ whole genome shotgun (WGS) entry which is preliminary data.</text>
</comment>
<dbReference type="PANTHER" id="PTHR35040:SF9">
    <property type="entry name" value="4-LIKE CELL SURFACE PROTEIN, PUTATIVE (AFU_ORTHOLOGUE AFUA_4G14080)-RELATED"/>
    <property type="match status" value="1"/>
</dbReference>
<evidence type="ECO:0000313" key="2">
    <source>
        <dbReference type="EMBL" id="MDT0416633.1"/>
    </source>
</evidence>
<dbReference type="AlphaFoldDB" id="A0ABD5E6F3"/>
<organism evidence="2 3">
    <name type="scientific">Streptomyces evansiae</name>
    <dbReference type="NCBI Taxonomy" id="3075535"/>
    <lineage>
        <taxon>Bacteria</taxon>
        <taxon>Bacillati</taxon>
        <taxon>Actinomycetota</taxon>
        <taxon>Actinomycetes</taxon>
        <taxon>Kitasatosporales</taxon>
        <taxon>Streptomycetaceae</taxon>
        <taxon>Streptomyces</taxon>
    </lineage>
</organism>
<sequence>MRKGPGNGGQAAGAVPLPGAAASRAEGPPPAGAPGRVLPGGAPRRALPGVPPDPAAAAARVRLALPALPHPLLAPGEWAEPLRADAGVHWAVLDVDNGPGQRPDPDCLLAAGRISNARRRRGPGAALVLGRLDLAHGAANPHLVLAQARAWRDWYRVDGYYVRRCPSDAGRLPAVTSLLARVRALGPAHVVLGHGVHPHPGYADLAAQLVTFAGPWSRYRWSRPPEWTADLPADRFCHLVHSLPATRVDEALRLARWQGAGTVLLTDRRPREPQEEGEMGVFAALPGYWDEIVSRNGRGVSE</sequence>
<dbReference type="InterPro" id="IPR021986">
    <property type="entry name" value="Spherulin4"/>
</dbReference>
<accession>A0ABD5E6F3</accession>
<dbReference type="Proteomes" id="UP001183607">
    <property type="component" value="Unassembled WGS sequence"/>
</dbReference>
<dbReference type="EMBL" id="JAVRER010000018">
    <property type="protein sequence ID" value="MDT0416633.1"/>
    <property type="molecule type" value="Genomic_DNA"/>
</dbReference>